<organism evidence="7 8">
    <name type="scientific">Reinekea forsetii</name>
    <dbReference type="NCBI Taxonomy" id="1336806"/>
    <lineage>
        <taxon>Bacteria</taxon>
        <taxon>Pseudomonadati</taxon>
        <taxon>Pseudomonadota</taxon>
        <taxon>Gammaproteobacteria</taxon>
        <taxon>Oceanospirillales</taxon>
        <taxon>Saccharospirillaceae</taxon>
        <taxon>Reinekea</taxon>
    </lineage>
</organism>
<dbReference type="InterPro" id="IPR036388">
    <property type="entry name" value="WH-like_DNA-bd_sf"/>
</dbReference>
<sequence>MRRKLLTRFPEEADEIEAVLDRLVSRDLQSDARFVGLWLSMQINRSRGPIRIRYEARAKGVEQLIDAALAERDIDWFEQALDCAQRKFPSGIADEQRAKAYRFLSYRGFETDAIHYALTELRLNRSTNSSFDD</sequence>
<evidence type="ECO:0000259" key="5">
    <source>
        <dbReference type="Pfam" id="PF02631"/>
    </source>
</evidence>
<dbReference type="Pfam" id="PF02631">
    <property type="entry name" value="RecX_HTH2"/>
    <property type="match status" value="1"/>
</dbReference>
<dbReference type="PANTHER" id="PTHR33602:SF1">
    <property type="entry name" value="REGULATORY PROTEIN RECX FAMILY PROTEIN"/>
    <property type="match status" value="1"/>
</dbReference>
<dbReference type="GO" id="GO:0006282">
    <property type="term" value="P:regulation of DNA repair"/>
    <property type="evidence" value="ECO:0007669"/>
    <property type="project" value="InterPro"/>
</dbReference>
<feature type="domain" description="RecX third three-helical" evidence="6">
    <location>
        <begin position="74"/>
        <end position="118"/>
    </location>
</feature>
<dbReference type="Pfam" id="PF21981">
    <property type="entry name" value="RecX_HTH3"/>
    <property type="match status" value="1"/>
</dbReference>
<dbReference type="PANTHER" id="PTHR33602">
    <property type="entry name" value="REGULATORY PROTEIN RECX FAMILY PROTEIN"/>
    <property type="match status" value="1"/>
</dbReference>
<dbReference type="GO" id="GO:0005737">
    <property type="term" value="C:cytoplasm"/>
    <property type="evidence" value="ECO:0007669"/>
    <property type="project" value="UniProtKB-SubCell"/>
</dbReference>
<evidence type="ECO:0000256" key="2">
    <source>
        <dbReference type="ARBA" id="ARBA00009695"/>
    </source>
</evidence>
<evidence type="ECO:0000256" key="1">
    <source>
        <dbReference type="ARBA" id="ARBA00004496"/>
    </source>
</evidence>
<proteinExistence type="inferred from homology"/>
<protein>
    <recommendedName>
        <fullName evidence="3">Regulatory protein RecX</fullName>
    </recommendedName>
</protein>
<name>A0A2K8KQ24_9GAMM</name>
<evidence type="ECO:0000256" key="4">
    <source>
        <dbReference type="ARBA" id="ARBA00022490"/>
    </source>
</evidence>
<feature type="domain" description="RecX second three-helical" evidence="5">
    <location>
        <begin position="30"/>
        <end position="69"/>
    </location>
</feature>
<dbReference type="EMBL" id="CP011797">
    <property type="protein sequence ID" value="ATX76139.1"/>
    <property type="molecule type" value="Genomic_DNA"/>
</dbReference>
<keyword evidence="8" id="KW-1185">Reference proteome</keyword>
<dbReference type="InterPro" id="IPR053925">
    <property type="entry name" value="RecX_HTH_3rd"/>
</dbReference>
<comment type="subcellular location">
    <subcellularLocation>
        <location evidence="1">Cytoplasm</location>
    </subcellularLocation>
</comment>
<dbReference type="AlphaFoldDB" id="A0A2K8KQ24"/>
<evidence type="ECO:0000256" key="3">
    <source>
        <dbReference type="ARBA" id="ARBA00018111"/>
    </source>
</evidence>
<accession>A0A2K8KQ24</accession>
<comment type="similarity">
    <text evidence="2">Belongs to the RecX family.</text>
</comment>
<reference evidence="7 8" key="1">
    <citation type="journal article" date="2017" name="Environ. Microbiol.">
        <title>Genomic and physiological analyses of 'Reinekea forsetii' reveal a versatile opportunistic lifestyle during spring algae blooms.</title>
        <authorList>
            <person name="Avci B."/>
            <person name="Hahnke R.L."/>
            <person name="Chafee M."/>
            <person name="Fischer T."/>
            <person name="Gruber-Vodicka H."/>
            <person name="Tegetmeyer H.E."/>
            <person name="Harder J."/>
            <person name="Fuchs B.M."/>
            <person name="Amann R.I."/>
            <person name="Teeling H."/>
        </authorList>
    </citation>
    <scope>NUCLEOTIDE SEQUENCE [LARGE SCALE GENOMIC DNA]</scope>
    <source>
        <strain evidence="7 8">Hel1_31_D35</strain>
    </source>
</reference>
<dbReference type="InterPro" id="IPR003783">
    <property type="entry name" value="Regulatory_RecX"/>
</dbReference>
<evidence type="ECO:0000259" key="6">
    <source>
        <dbReference type="Pfam" id="PF21981"/>
    </source>
</evidence>
<evidence type="ECO:0000313" key="8">
    <source>
        <dbReference type="Proteomes" id="UP000229757"/>
    </source>
</evidence>
<evidence type="ECO:0000313" key="7">
    <source>
        <dbReference type="EMBL" id="ATX76139.1"/>
    </source>
</evidence>
<keyword evidence="4" id="KW-0963">Cytoplasm</keyword>
<dbReference type="InterPro" id="IPR053924">
    <property type="entry name" value="RecX_HTH_2nd"/>
</dbReference>
<dbReference type="Proteomes" id="UP000229757">
    <property type="component" value="Chromosome"/>
</dbReference>
<dbReference type="KEGG" id="rfo:REIFOR_00972"/>
<gene>
    <name evidence="7" type="primary">recX</name>
    <name evidence="7" type="ORF">REIFOR_00972</name>
</gene>
<dbReference type="Gene3D" id="1.10.10.10">
    <property type="entry name" value="Winged helix-like DNA-binding domain superfamily/Winged helix DNA-binding domain"/>
    <property type="match status" value="2"/>
</dbReference>